<reference evidence="6" key="1">
    <citation type="submission" date="2014-08" db="EMBL/GenBank/DDBJ databases">
        <authorList>
            <person name="Falentin Helene"/>
        </authorList>
    </citation>
    <scope>NUCLEOTIDE SEQUENCE</scope>
</reference>
<dbReference type="GO" id="GO:0005886">
    <property type="term" value="C:plasma membrane"/>
    <property type="evidence" value="ECO:0007669"/>
    <property type="project" value="UniProtKB-SubCell"/>
</dbReference>
<gene>
    <name evidence="3 6" type="primary">nuoC</name>
    <name evidence="6" type="ORF">PFCIRM138_05495</name>
</gene>
<dbReference type="PANTHER" id="PTHR10884">
    <property type="entry name" value="NADH DEHYDROGENASE UBIQUINONE IRON-SULFUR PROTEIN 3"/>
    <property type="match status" value="1"/>
</dbReference>
<evidence type="ECO:0000256" key="3">
    <source>
        <dbReference type="HAMAP-Rule" id="MF_01357"/>
    </source>
</evidence>
<dbReference type="EC" id="7.1.1.-" evidence="3"/>
<keyword evidence="2 3" id="KW-0813">Transport</keyword>
<dbReference type="GeneID" id="61222778"/>
<dbReference type="KEGG" id="pfre:RM25_0478"/>
<dbReference type="SUPFAM" id="SSF143243">
    <property type="entry name" value="Nqo5-like"/>
    <property type="match status" value="1"/>
</dbReference>
<dbReference type="InterPro" id="IPR010218">
    <property type="entry name" value="NADH_DH_suC"/>
</dbReference>
<keyword evidence="3" id="KW-0472">Membrane</keyword>
<accession>A0A0B7NZ64</accession>
<name>A0A0B7NZ64_PROFF</name>
<evidence type="ECO:0000259" key="5">
    <source>
        <dbReference type="Pfam" id="PF00329"/>
    </source>
</evidence>
<dbReference type="NCBIfam" id="TIGR01961">
    <property type="entry name" value="NuoC_fam"/>
    <property type="match status" value="1"/>
</dbReference>
<proteinExistence type="inferred from homology"/>
<comment type="subcellular location">
    <subcellularLocation>
        <location evidence="3">Cell membrane</location>
        <topology evidence="3">Peripheral membrane protein</topology>
        <orientation evidence="3">Cytoplasmic side</orientation>
    </subcellularLocation>
</comment>
<dbReference type="Pfam" id="PF00329">
    <property type="entry name" value="Complex1_30kDa"/>
    <property type="match status" value="1"/>
</dbReference>
<dbReference type="GO" id="GO:0048038">
    <property type="term" value="F:quinone binding"/>
    <property type="evidence" value="ECO:0007669"/>
    <property type="project" value="UniProtKB-KW"/>
</dbReference>
<dbReference type="HAMAP" id="MF_01357">
    <property type="entry name" value="NDH1_NuoC"/>
    <property type="match status" value="1"/>
</dbReference>
<keyword evidence="3" id="KW-0874">Quinone</keyword>
<sequence length="255" mass="28677">MSEQNLPDKDEAAGRAMRAADDTHKHLAQLFSPKATDAGQEVISRVQGMWGSGKPGESGDTSGFEGMRRVISLTGSTEPPFGGWFDDVADRMAELVPGFATRVMVHRGEITFFVDRDKLLELAKHLRDDEALRFEICVSVSGVHYPEQTGHELHAVFHLLSMTYNRRIRLEVEVSEDDPHLPSLVPVYPMANFHERETWDMFGIIFDGHPALTRILMPDDWVGHPQRKDYPLGGIPVEFKGAVVPPADDRRSYNR</sequence>
<feature type="domain" description="NADH:ubiquinone oxidoreductase 30kDa subunit" evidence="5">
    <location>
        <begin position="114"/>
        <end position="234"/>
    </location>
</feature>
<organism evidence="6">
    <name type="scientific">Propionibacterium freudenreichii subsp. freudenreichii</name>
    <dbReference type="NCBI Taxonomy" id="66712"/>
    <lineage>
        <taxon>Bacteria</taxon>
        <taxon>Bacillati</taxon>
        <taxon>Actinomycetota</taxon>
        <taxon>Actinomycetes</taxon>
        <taxon>Propionibacteriales</taxon>
        <taxon>Propionibacteriaceae</taxon>
        <taxon>Propionibacterium</taxon>
    </lineage>
</organism>
<feature type="region of interest" description="Disordered" evidence="4">
    <location>
        <begin position="1"/>
        <end position="25"/>
    </location>
</feature>
<dbReference type="Gene3D" id="3.30.460.80">
    <property type="entry name" value="NADH:ubiquinone oxidoreductase, 30kDa subunit"/>
    <property type="match status" value="1"/>
</dbReference>
<dbReference type="PANTHER" id="PTHR10884:SF14">
    <property type="entry name" value="NADH DEHYDROGENASE [UBIQUINONE] IRON-SULFUR PROTEIN 3, MITOCHONDRIAL"/>
    <property type="match status" value="1"/>
</dbReference>
<evidence type="ECO:0000313" key="6">
    <source>
        <dbReference type="EMBL" id="CEP26227.1"/>
    </source>
</evidence>
<evidence type="ECO:0000256" key="4">
    <source>
        <dbReference type="SAM" id="MobiDB-lite"/>
    </source>
</evidence>
<comment type="function">
    <text evidence="3">NDH-1 shuttles electrons from NADH, via FMN and iron-sulfur (Fe-S) centers, to quinones in the respiratory chain. The immediate electron acceptor for the enzyme in this species is believed to be a menaquinone. Couples the redox reaction to proton translocation (for every two electrons transferred, four hydrogen ions are translocated across the cytoplasmic membrane), and thus conserves the redox energy in a proton gradient.</text>
</comment>
<dbReference type="NCBIfam" id="NF005856">
    <property type="entry name" value="PRK07785.1"/>
    <property type="match status" value="1"/>
</dbReference>
<dbReference type="AlphaFoldDB" id="A0A0B7NZ64"/>
<keyword evidence="3" id="KW-1278">Translocase</keyword>
<dbReference type="GO" id="GO:0008137">
    <property type="term" value="F:NADH dehydrogenase (ubiquinone) activity"/>
    <property type="evidence" value="ECO:0007669"/>
    <property type="project" value="InterPro"/>
</dbReference>
<comment type="catalytic activity">
    <reaction evidence="3">
        <text>a quinone + NADH + 5 H(+)(in) = a quinol + NAD(+) + 4 H(+)(out)</text>
        <dbReference type="Rhea" id="RHEA:57888"/>
        <dbReference type="ChEBI" id="CHEBI:15378"/>
        <dbReference type="ChEBI" id="CHEBI:24646"/>
        <dbReference type="ChEBI" id="CHEBI:57540"/>
        <dbReference type="ChEBI" id="CHEBI:57945"/>
        <dbReference type="ChEBI" id="CHEBI:132124"/>
    </reaction>
</comment>
<keyword evidence="6" id="KW-0560">Oxidoreductase</keyword>
<keyword evidence="3" id="KW-1003">Cell membrane</keyword>
<evidence type="ECO:0000256" key="1">
    <source>
        <dbReference type="ARBA" id="ARBA00007569"/>
    </source>
</evidence>
<dbReference type="GO" id="GO:0050136">
    <property type="term" value="F:NADH dehydrogenase (quinone) (non-electrogenic) activity"/>
    <property type="evidence" value="ECO:0007669"/>
    <property type="project" value="UniProtKB-UniRule"/>
</dbReference>
<dbReference type="RefSeq" id="WP_052809089.1">
    <property type="nucleotide sequence ID" value="NZ_CP010341.1"/>
</dbReference>
<comment type="similarity">
    <text evidence="1 3">Belongs to the complex I 30 kDa subunit family.</text>
</comment>
<dbReference type="PATRIC" id="fig|66712.6.peg.505"/>
<comment type="subunit">
    <text evidence="3">NDH-1 is composed of 14 different subunits. Subunits NuoB, C, D, E, F, and G constitute the peripheral sector of the complex.</text>
</comment>
<keyword evidence="3" id="KW-0520">NAD</keyword>
<evidence type="ECO:0000256" key="2">
    <source>
        <dbReference type="ARBA" id="ARBA00022448"/>
    </source>
</evidence>
<protein>
    <recommendedName>
        <fullName evidence="3">NADH-quinone oxidoreductase subunit C</fullName>
        <ecNumber evidence="3">7.1.1.-</ecNumber>
    </recommendedName>
    <alternativeName>
        <fullName evidence="3">NADH dehydrogenase I subunit C</fullName>
    </alternativeName>
    <alternativeName>
        <fullName evidence="3">NDH-1 subunit C</fullName>
    </alternativeName>
</protein>
<dbReference type="EMBL" id="LM676397">
    <property type="protein sequence ID" value="CEP26227.1"/>
    <property type="molecule type" value="Genomic_DNA"/>
</dbReference>
<dbReference type="InterPro" id="IPR001268">
    <property type="entry name" value="NADH_UbQ_OxRdtase_30kDa_su"/>
</dbReference>
<dbReference type="InterPro" id="IPR037232">
    <property type="entry name" value="NADH_quin_OxRdtase_su_C/D-like"/>
</dbReference>